<evidence type="ECO:0000256" key="12">
    <source>
        <dbReference type="ARBA" id="ARBA00022840"/>
    </source>
</evidence>
<dbReference type="Proteomes" id="UP000544095">
    <property type="component" value="Unassembled WGS sequence"/>
</dbReference>
<dbReference type="InterPro" id="IPR004526">
    <property type="entry name" value="Glu-tRNA-synth_arc/euk"/>
</dbReference>
<evidence type="ECO:0000256" key="20">
    <source>
        <dbReference type="ARBA" id="ARBA00048679"/>
    </source>
</evidence>
<evidence type="ECO:0000256" key="19">
    <source>
        <dbReference type="ARBA" id="ARBA00048351"/>
    </source>
</evidence>
<protein>
    <recommendedName>
        <fullName evidence="8">EKC/KEOPS complex subunit BUD32</fullName>
        <ecNumber evidence="5">2.7.11.1</ecNumber>
        <ecNumber evidence="6">6.1.1.17</ecNumber>
    </recommendedName>
    <alternativeName>
        <fullName evidence="16 17">Atypical Serine/threonine protein kinase BUD32</fullName>
    </alternativeName>
    <alternativeName>
        <fullName evidence="7">EKC/KEOPS complex subunit bud32</fullName>
    </alternativeName>
    <alternativeName>
        <fullName evidence="15">Glutamyl-tRNA synthetase</fullName>
    </alternativeName>
</protein>
<dbReference type="InterPro" id="IPR020056">
    <property type="entry name" value="Rbsml_bL25/Gln-tRNA_synth_N"/>
</dbReference>
<keyword evidence="9" id="KW-0963">Cytoplasm</keyword>
<sequence length="1118" mass="125900">MRLSTGKSTCNASTASDESCRFETIQIIDTEEPEFHRKGGFHPVHIGDHFDSRRYRIVHKLGHGGFSVVWLAYDSLESSWVALKIVAASDSPLVQEKAVMCYSIISKMCDGRFVTYKRFFHIEGPNGRHLCLVLPPCGPSCNTMSQYLQSRIHPWLARHVAFQATKAIEDLHSRGLCHGDFTPSNMVFRIRNLDHLDDQGIYRLFGEPQRDPLRTISGEPTGAEAPRYIVGNLDFTSAEDLILDDICLIDCDQAFLSSSPPTKTLGIPPGFLAPEVAVGKPASPASDVWALGCSILQIRSGSSPFSIPNVDGPANLLGWVSEYLGCMPTSWGEPLFDDDGLPTADTTNGEPLGEVLENTRSLKQWIGEIWDQPENLEELQSTSTKPEKVRDENKPYMECYSNKFWKPAAVRIDDVYLGAYSDKVDKIIESLPKISTHEADLLRFPLRSCIDEDEIESGTDRRIRTRRSYSTRLPQRTPYPTNFPSSNPAIMSFDAESAAPVLATADFKTLGPLAADLDKHLTLRTYLGGYTLSEADEKVWTALRTNKVAIGLVRKGAYANITRWFKFIEDAHPELKEKLNSGKEKRVGGANYNIGLQNTENGVVTRFPPEPSGYLHIGHAKAALLNDYFAKTAPDGNGKLLVRFDDTNPSKEKQEFEDSILHDLELMDIKYVSVTHTSDYFKELYEIAEKMILDGNAYADDTDPEIQKDDRKNRLASKRRDRPAEESLAMFREMKNGTDLGRKHCIRARIAFDSSNGSMRDPVIYRFPNWKGAEPAPHHRTGWDWNIYPTYDFACPVVDSLEGVTHALRTTEYADRNEQYHWFIDNLKLRKVNLWEFARINFIRTFLSKRKLTKVVDTGRVSGWDDPRLPTVRGILRRGLTVPALREFMLKQGPSRNIVTMDWTTIWAINKRMLDPVVPRYMAIEEKDAVTVTVTGGPEKSYKEDRPKHVKNPDVGTKQVTFGPKLLLDQADVAEFADNEEITLMSWGNAIVRGLDKSASPIKELNLELHLAGDFKTTSKKVHWLAADPENLVKAELWDFGYLITKDTLEKDDNLDDYLAETTAWKVDALVDASIAGLKENDFIQLERKGYYRVDKALGQGPDGRAVLFKVPTGGQKG</sequence>
<dbReference type="SUPFAM" id="SSF52374">
    <property type="entry name" value="Nucleotidylyl transferase"/>
    <property type="match status" value="1"/>
</dbReference>
<dbReference type="NCBIfam" id="TIGR00463">
    <property type="entry name" value="gltX_arch"/>
    <property type="match status" value="1"/>
</dbReference>
<feature type="domain" description="Protein kinase" evidence="23">
    <location>
        <begin position="55"/>
        <end position="397"/>
    </location>
</feature>
<dbReference type="InterPro" id="IPR017441">
    <property type="entry name" value="Protein_kinase_ATP_BS"/>
</dbReference>
<comment type="catalytic activity">
    <reaction evidence="18">
        <text>L-threonyl-[protein] + ATP = O-phospho-L-threonyl-[protein] + ADP + H(+)</text>
        <dbReference type="Rhea" id="RHEA:46608"/>
        <dbReference type="Rhea" id="RHEA-COMP:11060"/>
        <dbReference type="Rhea" id="RHEA-COMP:11605"/>
        <dbReference type="ChEBI" id="CHEBI:15378"/>
        <dbReference type="ChEBI" id="CHEBI:30013"/>
        <dbReference type="ChEBI" id="CHEBI:30616"/>
        <dbReference type="ChEBI" id="CHEBI:61977"/>
        <dbReference type="ChEBI" id="CHEBI:456216"/>
        <dbReference type="EC" id="2.7.11.1"/>
    </reaction>
</comment>
<dbReference type="GO" id="GO:0017102">
    <property type="term" value="C:methionyl glutamyl tRNA synthetase complex"/>
    <property type="evidence" value="ECO:0007669"/>
    <property type="project" value="TreeGrafter"/>
</dbReference>
<dbReference type="PROSITE" id="PS50011">
    <property type="entry name" value="PROTEIN_KINASE_DOM"/>
    <property type="match status" value="1"/>
</dbReference>
<dbReference type="SMART" id="SM00220">
    <property type="entry name" value="S_TKc"/>
    <property type="match status" value="1"/>
</dbReference>
<dbReference type="Gene3D" id="1.20.1050.10">
    <property type="match status" value="1"/>
</dbReference>
<organism evidence="24 25">
    <name type="scientific">Fusarium pseudoanthophilum</name>
    <dbReference type="NCBI Taxonomy" id="48495"/>
    <lineage>
        <taxon>Eukaryota</taxon>
        <taxon>Fungi</taxon>
        <taxon>Dikarya</taxon>
        <taxon>Ascomycota</taxon>
        <taxon>Pezizomycotina</taxon>
        <taxon>Sordariomycetes</taxon>
        <taxon>Hypocreomycetidae</taxon>
        <taxon>Hypocreales</taxon>
        <taxon>Nectriaceae</taxon>
        <taxon>Fusarium</taxon>
        <taxon>Fusarium fujikuroi species complex</taxon>
    </lineage>
</organism>
<evidence type="ECO:0000256" key="9">
    <source>
        <dbReference type="ARBA" id="ARBA00022490"/>
    </source>
</evidence>
<dbReference type="InterPro" id="IPR008266">
    <property type="entry name" value="Tyr_kinase_AS"/>
</dbReference>
<dbReference type="InterPro" id="IPR036282">
    <property type="entry name" value="Glutathione-S-Trfase_C_sf"/>
</dbReference>
<evidence type="ECO:0000256" key="16">
    <source>
        <dbReference type="ARBA" id="ARBA00030980"/>
    </source>
</evidence>
<dbReference type="Pfam" id="PF20974">
    <property type="entry name" value="tRNA-synt_1c_C2"/>
    <property type="match status" value="1"/>
</dbReference>
<dbReference type="InterPro" id="IPR050132">
    <property type="entry name" value="Gln/Glu-tRNA_Ligase"/>
</dbReference>
<proteinExistence type="inferred from homology"/>
<comment type="caution">
    <text evidence="24">The sequence shown here is derived from an EMBL/GenBank/DDBJ whole genome shotgun (WGS) entry which is preliminary data.</text>
</comment>
<dbReference type="GO" id="GO:0004674">
    <property type="term" value="F:protein serine/threonine kinase activity"/>
    <property type="evidence" value="ECO:0007669"/>
    <property type="project" value="UniProtKB-EC"/>
</dbReference>
<dbReference type="InterPro" id="IPR049437">
    <property type="entry name" value="tRNA-synt_1c_C2"/>
</dbReference>
<comment type="subcellular location">
    <subcellularLocation>
        <location evidence="2">Cytoplasm</location>
    </subcellularLocation>
</comment>
<dbReference type="EC" id="6.1.1.17" evidence="6"/>
<evidence type="ECO:0000256" key="21">
    <source>
        <dbReference type="PROSITE-ProRule" id="PRU10141"/>
    </source>
</evidence>
<dbReference type="InterPro" id="IPR011035">
    <property type="entry name" value="Ribosomal_bL25/Gln-tRNA_synth"/>
</dbReference>
<comment type="similarity">
    <text evidence="3">Belongs to the class-I aminoacyl-tRNA synthetase family. Glutamate--tRNA ligase type 2 subfamily.</text>
</comment>
<dbReference type="PROSITE" id="PS00109">
    <property type="entry name" value="PROTEIN_KINASE_TYR"/>
    <property type="match status" value="1"/>
</dbReference>
<keyword evidence="11 21" id="KW-0547">Nucleotide-binding</keyword>
<comment type="function">
    <text evidence="1">Component of the EKC/KEOPS complex that is required for the formation of a threonylcarbamoyl group on adenosine at position 37 (t(6)A37) in tRNAs that read codons beginning with adenine. The complex is probably involved in the transfer of the threonylcarbamoyl moiety of threonylcarbamoyl-AMP (TC-AMP) to the N6 group of A37. BUD32 has ATPase activity in the context of the EKC/KEOPS complex and likely plays a supporting role to the catalytic subunit KAE1. The EKC/KEOPS complex also promotes both telomere uncapping and telomere elongation. The complex is required for efficient recruitment of transcriptional coactivators.</text>
</comment>
<name>A0A8H5KAP3_9HYPO</name>
<comment type="subunit">
    <text evidence="4">Component of the EKC/KEOPS complex composed of at least BUD32, CGI121, GON7, KAE1 and PCC1; the whole complex dimerizes.</text>
</comment>
<dbReference type="InterPro" id="IPR000924">
    <property type="entry name" value="Glu/Gln-tRNA-synth"/>
</dbReference>
<evidence type="ECO:0000256" key="10">
    <source>
        <dbReference type="ARBA" id="ARBA00022598"/>
    </source>
</evidence>
<feature type="binding site" evidence="21">
    <location>
        <position position="84"/>
    </location>
    <ligand>
        <name>ATP</name>
        <dbReference type="ChEBI" id="CHEBI:30616"/>
    </ligand>
</feature>
<keyword evidence="14 24" id="KW-0030">Aminoacyl-tRNA synthetase</keyword>
<dbReference type="InterPro" id="IPR011009">
    <property type="entry name" value="Kinase-like_dom_sf"/>
</dbReference>
<evidence type="ECO:0000313" key="24">
    <source>
        <dbReference type="EMBL" id="KAF5569028.1"/>
    </source>
</evidence>
<evidence type="ECO:0000256" key="1">
    <source>
        <dbReference type="ARBA" id="ARBA00003747"/>
    </source>
</evidence>
<dbReference type="SUPFAM" id="SSF56112">
    <property type="entry name" value="Protein kinase-like (PK-like)"/>
    <property type="match status" value="1"/>
</dbReference>
<dbReference type="PANTHER" id="PTHR43097:SF5">
    <property type="entry name" value="GLUTAMATE--TRNA LIGASE"/>
    <property type="match status" value="1"/>
</dbReference>
<keyword evidence="10" id="KW-0436">Ligase</keyword>
<dbReference type="SUPFAM" id="SSF50715">
    <property type="entry name" value="Ribosomal protein L25-like"/>
    <property type="match status" value="1"/>
</dbReference>
<dbReference type="Gene3D" id="2.40.240.10">
    <property type="entry name" value="Ribosomal Protein L25, Chain P"/>
    <property type="match status" value="1"/>
</dbReference>
<dbReference type="PRINTS" id="PR00987">
    <property type="entry name" value="TRNASYNTHGLU"/>
</dbReference>
<dbReference type="Pfam" id="PF03950">
    <property type="entry name" value="tRNA-synt_1c_C"/>
    <property type="match status" value="1"/>
</dbReference>
<accession>A0A8H5KAP3</accession>
<dbReference type="InterPro" id="IPR001412">
    <property type="entry name" value="aa-tRNA-synth_I_CS"/>
</dbReference>
<dbReference type="PROSITE" id="PS00178">
    <property type="entry name" value="AA_TRNA_LIGASE_I"/>
    <property type="match status" value="1"/>
</dbReference>
<evidence type="ECO:0000256" key="8">
    <source>
        <dbReference type="ARBA" id="ARBA00019973"/>
    </source>
</evidence>
<evidence type="ECO:0000256" key="18">
    <source>
        <dbReference type="ARBA" id="ARBA00047899"/>
    </source>
</evidence>
<dbReference type="EC" id="2.7.11.1" evidence="5"/>
<dbReference type="Gene3D" id="3.30.200.20">
    <property type="entry name" value="Phosphorylase Kinase, domain 1"/>
    <property type="match status" value="1"/>
</dbReference>
<evidence type="ECO:0000256" key="13">
    <source>
        <dbReference type="ARBA" id="ARBA00022917"/>
    </source>
</evidence>
<evidence type="ECO:0000256" key="2">
    <source>
        <dbReference type="ARBA" id="ARBA00004496"/>
    </source>
</evidence>
<dbReference type="GO" id="GO:0004818">
    <property type="term" value="F:glutamate-tRNA ligase activity"/>
    <property type="evidence" value="ECO:0007669"/>
    <property type="project" value="UniProtKB-EC"/>
</dbReference>
<keyword evidence="13" id="KW-0648">Protein biosynthesis</keyword>
<evidence type="ECO:0000256" key="6">
    <source>
        <dbReference type="ARBA" id="ARBA00012835"/>
    </source>
</evidence>
<evidence type="ECO:0000256" key="3">
    <source>
        <dbReference type="ARBA" id="ARBA00008927"/>
    </source>
</evidence>
<dbReference type="AlphaFoldDB" id="A0A8H5KAP3"/>
<dbReference type="InterPro" id="IPR014729">
    <property type="entry name" value="Rossmann-like_a/b/a_fold"/>
</dbReference>
<evidence type="ECO:0000256" key="11">
    <source>
        <dbReference type="ARBA" id="ARBA00022741"/>
    </source>
</evidence>
<dbReference type="EMBL" id="JAAOAR010001277">
    <property type="protein sequence ID" value="KAF5569028.1"/>
    <property type="molecule type" value="Genomic_DNA"/>
</dbReference>
<evidence type="ECO:0000313" key="25">
    <source>
        <dbReference type="Proteomes" id="UP000544095"/>
    </source>
</evidence>
<evidence type="ECO:0000256" key="5">
    <source>
        <dbReference type="ARBA" id="ARBA00012513"/>
    </source>
</evidence>
<dbReference type="Gene3D" id="3.40.50.620">
    <property type="entry name" value="HUPs"/>
    <property type="match status" value="1"/>
</dbReference>
<evidence type="ECO:0000256" key="14">
    <source>
        <dbReference type="ARBA" id="ARBA00023146"/>
    </source>
</evidence>
<dbReference type="Pfam" id="PF00069">
    <property type="entry name" value="Pkinase"/>
    <property type="match status" value="1"/>
</dbReference>
<gene>
    <name evidence="24" type="ORF">FPANT_13987</name>
</gene>
<dbReference type="Gene3D" id="1.10.510.10">
    <property type="entry name" value="Transferase(Phosphotransferase) domain 1"/>
    <property type="match status" value="1"/>
</dbReference>
<evidence type="ECO:0000256" key="15">
    <source>
        <dbReference type="ARBA" id="ARBA00030865"/>
    </source>
</evidence>
<evidence type="ECO:0000256" key="17">
    <source>
        <dbReference type="ARBA" id="ARBA00033194"/>
    </source>
</evidence>
<dbReference type="GO" id="GO:0005524">
    <property type="term" value="F:ATP binding"/>
    <property type="evidence" value="ECO:0007669"/>
    <property type="project" value="UniProtKB-UniRule"/>
</dbReference>
<dbReference type="GO" id="GO:0006424">
    <property type="term" value="P:glutamyl-tRNA aminoacylation"/>
    <property type="evidence" value="ECO:0007669"/>
    <property type="project" value="InterPro"/>
</dbReference>
<dbReference type="InterPro" id="IPR020059">
    <property type="entry name" value="Glu/Gln-tRNA-synth_Ib_codon-bd"/>
</dbReference>
<dbReference type="HAMAP" id="MF_02076">
    <property type="entry name" value="Glu_tRNA_synth_type2"/>
    <property type="match status" value="1"/>
</dbReference>
<keyword evidence="12 21" id="KW-0067">ATP-binding</keyword>
<keyword evidence="25" id="KW-1185">Reference proteome</keyword>
<dbReference type="SUPFAM" id="SSF47616">
    <property type="entry name" value="GST C-terminal domain-like"/>
    <property type="match status" value="1"/>
</dbReference>
<comment type="catalytic activity">
    <reaction evidence="20">
        <text>L-seryl-[protein] + ATP = O-phospho-L-seryl-[protein] + ADP + H(+)</text>
        <dbReference type="Rhea" id="RHEA:17989"/>
        <dbReference type="Rhea" id="RHEA-COMP:9863"/>
        <dbReference type="Rhea" id="RHEA-COMP:11604"/>
        <dbReference type="ChEBI" id="CHEBI:15378"/>
        <dbReference type="ChEBI" id="CHEBI:29999"/>
        <dbReference type="ChEBI" id="CHEBI:30616"/>
        <dbReference type="ChEBI" id="CHEBI:83421"/>
        <dbReference type="ChEBI" id="CHEBI:456216"/>
        <dbReference type="EC" id="2.7.11.1"/>
    </reaction>
</comment>
<comment type="catalytic activity">
    <reaction evidence="19">
        <text>tRNA(Glu) + L-glutamate + ATP = L-glutamyl-tRNA(Glu) + AMP + diphosphate</text>
        <dbReference type="Rhea" id="RHEA:23540"/>
        <dbReference type="Rhea" id="RHEA-COMP:9663"/>
        <dbReference type="Rhea" id="RHEA-COMP:9680"/>
        <dbReference type="ChEBI" id="CHEBI:29985"/>
        <dbReference type="ChEBI" id="CHEBI:30616"/>
        <dbReference type="ChEBI" id="CHEBI:33019"/>
        <dbReference type="ChEBI" id="CHEBI:78442"/>
        <dbReference type="ChEBI" id="CHEBI:78520"/>
        <dbReference type="ChEBI" id="CHEBI:456215"/>
        <dbReference type="EC" id="6.1.1.17"/>
    </reaction>
</comment>
<dbReference type="FunFam" id="2.40.240.10:FF:000004">
    <property type="entry name" value="Glutamyl-tRNA synthetase, cytoplasmic"/>
    <property type="match status" value="1"/>
</dbReference>
<dbReference type="PROSITE" id="PS00107">
    <property type="entry name" value="PROTEIN_KINASE_ATP"/>
    <property type="match status" value="1"/>
</dbReference>
<dbReference type="Pfam" id="PF00749">
    <property type="entry name" value="tRNA-synt_1c"/>
    <property type="match status" value="1"/>
</dbReference>
<feature type="region of interest" description="Disordered" evidence="22">
    <location>
        <begin position="936"/>
        <end position="955"/>
    </location>
</feature>
<dbReference type="PANTHER" id="PTHR43097">
    <property type="entry name" value="GLUTAMINE-TRNA LIGASE"/>
    <property type="match status" value="1"/>
</dbReference>
<evidence type="ECO:0000256" key="4">
    <source>
        <dbReference type="ARBA" id="ARBA00011534"/>
    </source>
</evidence>
<reference evidence="24 25" key="1">
    <citation type="submission" date="2020-05" db="EMBL/GenBank/DDBJ databases">
        <title>Identification and distribution of gene clusters putatively required for synthesis of sphingolipid metabolism inhibitors in phylogenetically diverse species of the filamentous fungus Fusarium.</title>
        <authorList>
            <person name="Kim H.-S."/>
            <person name="Busman M."/>
            <person name="Brown D.W."/>
            <person name="Divon H."/>
            <person name="Uhlig S."/>
            <person name="Proctor R.H."/>
        </authorList>
    </citation>
    <scope>NUCLEOTIDE SEQUENCE [LARGE SCALE GENOMIC DNA]</scope>
    <source>
        <strain evidence="24 25">NRRL 25211</strain>
    </source>
</reference>
<evidence type="ECO:0000256" key="22">
    <source>
        <dbReference type="SAM" id="MobiDB-lite"/>
    </source>
</evidence>
<dbReference type="InterPro" id="IPR000719">
    <property type="entry name" value="Prot_kinase_dom"/>
</dbReference>
<dbReference type="FunFam" id="3.40.50.620:FF:000037">
    <property type="entry name" value="Glutamine--tRNA ligase cytoplasmic"/>
    <property type="match status" value="1"/>
</dbReference>
<feature type="region of interest" description="Disordered" evidence="22">
    <location>
        <begin position="699"/>
        <end position="723"/>
    </location>
</feature>
<evidence type="ECO:0000259" key="23">
    <source>
        <dbReference type="PROSITE" id="PS50011"/>
    </source>
</evidence>
<evidence type="ECO:0000256" key="7">
    <source>
        <dbReference type="ARBA" id="ARBA00013948"/>
    </source>
</evidence>
<dbReference type="GO" id="GO:0005829">
    <property type="term" value="C:cytosol"/>
    <property type="evidence" value="ECO:0007669"/>
    <property type="project" value="TreeGrafter"/>
</dbReference>
<dbReference type="InterPro" id="IPR020058">
    <property type="entry name" value="Glu/Gln-tRNA-synth_Ib_cat-dom"/>
</dbReference>